<evidence type="ECO:0000313" key="1">
    <source>
        <dbReference type="EMBL" id="CCQ50320.1"/>
    </source>
</evidence>
<accession>T2IDJ1</accession>
<dbReference type="Proteomes" id="UP000018348">
    <property type="component" value="Unassembled WGS sequence"/>
</dbReference>
<reference evidence="1 2" key="2">
    <citation type="submission" date="2013-09" db="EMBL/GenBank/DDBJ databases">
        <title>Whole genome comparison of six Crocosphaera watsonii strains with differing phenotypes.</title>
        <authorList>
            <person name="Bench S.R."/>
            <person name="Heller P."/>
            <person name="Frank I."/>
            <person name="Arciniega M."/>
            <person name="Shilova I.N."/>
            <person name="Zehr J.P."/>
        </authorList>
    </citation>
    <scope>NUCLEOTIDE SEQUENCE [LARGE SCALE GENOMIC DNA]</scope>
    <source>
        <strain evidence="1 2">WH 8502</strain>
    </source>
</reference>
<gene>
    <name evidence="1" type="ORF">CWATWH8502_1900</name>
</gene>
<protein>
    <submittedName>
        <fullName evidence="1">Uncharacterized protein</fullName>
    </submittedName>
</protein>
<comment type="caution">
    <text evidence="1">The sequence shown here is derived from an EMBL/GenBank/DDBJ whole genome shotgun (WGS) entry which is preliminary data.</text>
</comment>
<dbReference type="AlphaFoldDB" id="T2IDJ1"/>
<organism evidence="1 2">
    <name type="scientific">Crocosphaera watsonii WH 8502</name>
    <dbReference type="NCBI Taxonomy" id="423474"/>
    <lineage>
        <taxon>Bacteria</taxon>
        <taxon>Bacillati</taxon>
        <taxon>Cyanobacteriota</taxon>
        <taxon>Cyanophyceae</taxon>
        <taxon>Oscillatoriophycideae</taxon>
        <taxon>Chroococcales</taxon>
        <taxon>Aphanothecaceae</taxon>
        <taxon>Crocosphaera</taxon>
    </lineage>
</organism>
<dbReference type="EMBL" id="CAQK01000288">
    <property type="protein sequence ID" value="CCQ50320.1"/>
    <property type="molecule type" value="Genomic_DNA"/>
</dbReference>
<proteinExistence type="predicted"/>
<reference evidence="1 2" key="1">
    <citation type="submission" date="2013-01" db="EMBL/GenBank/DDBJ databases">
        <authorList>
            <person name="Bench S."/>
        </authorList>
    </citation>
    <scope>NUCLEOTIDE SEQUENCE [LARGE SCALE GENOMIC DNA]</scope>
    <source>
        <strain evidence="1 2">WH 8502</strain>
    </source>
</reference>
<sequence>MPARTAITICRVISKDASIGLLMANNFWGNGSQKLFSL</sequence>
<name>T2IDJ1_CROWT</name>
<evidence type="ECO:0000313" key="2">
    <source>
        <dbReference type="Proteomes" id="UP000018348"/>
    </source>
</evidence>